<gene>
    <name evidence="1" type="ORF">H4R21_003883</name>
</gene>
<sequence length="641" mass="68149">MSQVSATLDDESLFGGSAGSKRLTPPTGDLTAAAALGAYRHTGDVALLNKRQLLYYTVNFYDSGRTLSIVTSVGSHSTHVAGILAANHPDEPQNNGVAPGAQLLSLMIGDHRVGSMETGVGLTRAVNAIVEHGADLANMSFGEPTATPNTGQWVQAVRSEVIRRHRCLFVSSAGNEGPALSTLGGPGGTTDDIIGVGAFVGREQMEVDHGMYKPVNDTVFTWSSRGPSADGARGTDIYAPGSATASFPAYTLERLHMANGTSMSSPNLCGCAALLVSAWKREFGTAERVSPYRIRNALLATAKPVGDDFGAGMVQTEAAWQFLRAHAKRALDDVTYAVRIGTESATMRGIYLRSPDESAHVRQLQVLVRPVFPTSVLARLESDADGECGQRESQLKFDFELRAVLTTSAAWVQAPEAVYIGSQGSTFTVCVDPTQLEAGRLHTATIDLFDARCTDRGPVVSVPVTVTKPLAVTASALVDLGTLQFRPTDVVRRFIGVPDGATRAAITIRMSNSAQRESATAMFYLHCLQLVAHERARTFELKEHPVIGHKSSVAGGGTAVQAYTAYMPVVGGATLEVCLAQFWSQHGAHEMDVTVSFNGILPAGTASRPDRSDSAWAGITLNGNNTVERVDFVAPVRPEYN</sequence>
<proteinExistence type="predicted"/>
<reference evidence="1" key="1">
    <citation type="submission" date="2022-07" db="EMBL/GenBank/DDBJ databases">
        <title>Phylogenomic reconstructions and comparative analyses of Kickxellomycotina fungi.</title>
        <authorList>
            <person name="Reynolds N.K."/>
            <person name="Stajich J.E."/>
            <person name="Barry K."/>
            <person name="Grigoriev I.V."/>
            <person name="Crous P."/>
            <person name="Smith M.E."/>
        </authorList>
    </citation>
    <scope>NUCLEOTIDE SEQUENCE</scope>
    <source>
        <strain evidence="1">BCRC 34780</strain>
    </source>
</reference>
<name>A0ACC1L0T2_9FUNG</name>
<feature type="non-terminal residue" evidence="1">
    <location>
        <position position="641"/>
    </location>
</feature>
<protein>
    <submittedName>
        <fullName evidence="1">Uncharacterized protein</fullName>
    </submittedName>
</protein>
<evidence type="ECO:0000313" key="2">
    <source>
        <dbReference type="Proteomes" id="UP001140087"/>
    </source>
</evidence>
<comment type="caution">
    <text evidence="1">The sequence shown here is derived from an EMBL/GenBank/DDBJ whole genome shotgun (WGS) entry which is preliminary data.</text>
</comment>
<organism evidence="1 2">
    <name type="scientific">Coemansia helicoidea</name>
    <dbReference type="NCBI Taxonomy" id="1286919"/>
    <lineage>
        <taxon>Eukaryota</taxon>
        <taxon>Fungi</taxon>
        <taxon>Fungi incertae sedis</taxon>
        <taxon>Zoopagomycota</taxon>
        <taxon>Kickxellomycotina</taxon>
        <taxon>Kickxellomycetes</taxon>
        <taxon>Kickxellales</taxon>
        <taxon>Kickxellaceae</taxon>
        <taxon>Coemansia</taxon>
    </lineage>
</organism>
<accession>A0ACC1L0T2</accession>
<dbReference type="Proteomes" id="UP001140087">
    <property type="component" value="Unassembled WGS sequence"/>
</dbReference>
<keyword evidence="2" id="KW-1185">Reference proteome</keyword>
<dbReference type="EMBL" id="JANBUN010001336">
    <property type="protein sequence ID" value="KAJ2798554.1"/>
    <property type="molecule type" value="Genomic_DNA"/>
</dbReference>
<evidence type="ECO:0000313" key="1">
    <source>
        <dbReference type="EMBL" id="KAJ2798554.1"/>
    </source>
</evidence>